<dbReference type="AlphaFoldDB" id="A0A0G1QF00"/>
<evidence type="ECO:0008006" key="6">
    <source>
        <dbReference type="Google" id="ProtNLM"/>
    </source>
</evidence>
<protein>
    <recommendedName>
        <fullName evidence="6">Glycosyl transferase group 1</fullName>
    </recommendedName>
</protein>
<dbReference type="SUPFAM" id="SSF53756">
    <property type="entry name" value="UDP-Glycosyltransferase/glycogen phosphorylase"/>
    <property type="match status" value="1"/>
</dbReference>
<feature type="domain" description="Glycosyl transferase family 1" evidence="2">
    <location>
        <begin position="177"/>
        <end position="340"/>
    </location>
</feature>
<dbReference type="Pfam" id="PF00534">
    <property type="entry name" value="Glycos_transf_1"/>
    <property type="match status" value="1"/>
</dbReference>
<dbReference type="EMBL" id="LCMV01000022">
    <property type="protein sequence ID" value="KKU43544.1"/>
    <property type="molecule type" value="Genomic_DNA"/>
</dbReference>
<dbReference type="CDD" id="cd03809">
    <property type="entry name" value="GT4_MtfB-like"/>
    <property type="match status" value="1"/>
</dbReference>
<proteinExistence type="predicted"/>
<dbReference type="PANTHER" id="PTHR46401:SF2">
    <property type="entry name" value="GLYCOSYLTRANSFERASE WBBK-RELATED"/>
    <property type="match status" value="1"/>
</dbReference>
<dbReference type="GO" id="GO:0016757">
    <property type="term" value="F:glycosyltransferase activity"/>
    <property type="evidence" value="ECO:0007669"/>
    <property type="project" value="InterPro"/>
</dbReference>
<feature type="domain" description="Glycosyltransferase subfamily 4-like N-terminal" evidence="3">
    <location>
        <begin position="17"/>
        <end position="169"/>
    </location>
</feature>
<name>A0A0G1QF00_9BACT</name>
<gene>
    <name evidence="4" type="ORF">UX60_C0022G0009</name>
</gene>
<evidence type="ECO:0000259" key="3">
    <source>
        <dbReference type="Pfam" id="PF13439"/>
    </source>
</evidence>
<sequence length="364" mass="41213">MKIGIDASRAVKKIRTGPENYSYEIIRSILKLKSVHHFILYAPHLPHNEFPSGDNIEWRILPQQRLWSQFRLAREVNSNPPDVLFVPSHVVPLITHLPTVVTIHDLAFKYFPQSYSAFERRYQNFSTGVSVSKSSRVIVPSQATLADLIKFYPGAKNKTTVIAHGYDRELFKPAQSKDPSPQNDPYILYVGRIEEKKNIRLLIDAFVLICKEKKKISLVLGGRNGYGFEMIQEKIRCLPKELGDKIFQPGHLPRYDMVRYLQHATIFAFPSQYEGFGLSILEALACGLPVVCSDNSSLPEVTGEAAILLPPSNPLAWASAFSRILNTPELDKKMREAAVKQAENFSWQTAAERTLLEITYAAKE</sequence>
<evidence type="ECO:0000313" key="4">
    <source>
        <dbReference type="EMBL" id="KKU43544.1"/>
    </source>
</evidence>
<evidence type="ECO:0000313" key="5">
    <source>
        <dbReference type="Proteomes" id="UP000034487"/>
    </source>
</evidence>
<dbReference type="Proteomes" id="UP000034487">
    <property type="component" value="Unassembled WGS sequence"/>
</dbReference>
<comment type="caution">
    <text evidence="4">The sequence shown here is derived from an EMBL/GenBank/DDBJ whole genome shotgun (WGS) entry which is preliminary data.</text>
</comment>
<evidence type="ECO:0000259" key="2">
    <source>
        <dbReference type="Pfam" id="PF00534"/>
    </source>
</evidence>
<keyword evidence="1" id="KW-0808">Transferase</keyword>
<evidence type="ECO:0000256" key="1">
    <source>
        <dbReference type="ARBA" id="ARBA00022679"/>
    </source>
</evidence>
<dbReference type="PANTHER" id="PTHR46401">
    <property type="entry name" value="GLYCOSYLTRANSFERASE WBBK-RELATED"/>
    <property type="match status" value="1"/>
</dbReference>
<dbReference type="InterPro" id="IPR001296">
    <property type="entry name" value="Glyco_trans_1"/>
</dbReference>
<dbReference type="GO" id="GO:0009103">
    <property type="term" value="P:lipopolysaccharide biosynthetic process"/>
    <property type="evidence" value="ECO:0007669"/>
    <property type="project" value="TreeGrafter"/>
</dbReference>
<dbReference type="Gene3D" id="3.40.50.2000">
    <property type="entry name" value="Glycogen Phosphorylase B"/>
    <property type="match status" value="2"/>
</dbReference>
<accession>A0A0G1QF00</accession>
<reference evidence="4 5" key="1">
    <citation type="journal article" date="2015" name="Nature">
        <title>rRNA introns, odd ribosomes, and small enigmatic genomes across a large radiation of phyla.</title>
        <authorList>
            <person name="Brown C.T."/>
            <person name="Hug L.A."/>
            <person name="Thomas B.C."/>
            <person name="Sharon I."/>
            <person name="Castelle C.J."/>
            <person name="Singh A."/>
            <person name="Wilkins M.J."/>
            <person name="Williams K.H."/>
            <person name="Banfield J.F."/>
        </authorList>
    </citation>
    <scope>NUCLEOTIDE SEQUENCE [LARGE SCALE GENOMIC DNA]</scope>
</reference>
<dbReference type="InterPro" id="IPR028098">
    <property type="entry name" value="Glyco_trans_4-like_N"/>
</dbReference>
<dbReference type="Pfam" id="PF13439">
    <property type="entry name" value="Glyco_transf_4"/>
    <property type="match status" value="1"/>
</dbReference>
<organism evidence="4 5">
    <name type="scientific">Berkelbacteria bacterium GW2011_GWA2_46_7</name>
    <dbReference type="NCBI Taxonomy" id="1618335"/>
    <lineage>
        <taxon>Bacteria</taxon>
        <taxon>Candidatus Berkelbacteria</taxon>
    </lineage>
</organism>
<dbReference type="PATRIC" id="fig|1618335.3.peg.299"/>